<dbReference type="eggNOG" id="ENOG502TCFZ">
    <property type="taxonomic scope" value="Eukaryota"/>
</dbReference>
<dbReference type="KEGG" id="dgr:6565598"/>
<dbReference type="PhylomeDB" id="B4JMQ0"/>
<gene>
    <name evidence="2" type="primary">Dgri\GH24665</name>
    <name evidence="2" type="ORF">Dgri_GH24665</name>
</gene>
<dbReference type="InParanoid" id="B4JMQ0"/>
<feature type="coiled-coil region" evidence="1">
    <location>
        <begin position="140"/>
        <end position="199"/>
    </location>
</feature>
<keyword evidence="3" id="KW-1185">Reference proteome</keyword>
<dbReference type="EMBL" id="CH916371">
    <property type="protein sequence ID" value="EDV91993.1"/>
    <property type="molecule type" value="Genomic_DNA"/>
</dbReference>
<keyword evidence="1" id="KW-0175">Coiled coil</keyword>
<dbReference type="OrthoDB" id="7856917at2759"/>
<reference evidence="2 3" key="1">
    <citation type="journal article" date="2007" name="Nature">
        <title>Evolution of genes and genomes on the Drosophila phylogeny.</title>
        <authorList>
            <consortium name="Drosophila 12 Genomes Consortium"/>
            <person name="Clark A.G."/>
            <person name="Eisen M.B."/>
            <person name="Smith D.R."/>
            <person name="Bergman C.M."/>
            <person name="Oliver B."/>
            <person name="Markow T.A."/>
            <person name="Kaufman T.C."/>
            <person name="Kellis M."/>
            <person name="Gelbart W."/>
            <person name="Iyer V.N."/>
            <person name="Pollard D.A."/>
            <person name="Sackton T.B."/>
            <person name="Larracuente A.M."/>
            <person name="Singh N.D."/>
            <person name="Abad J.P."/>
            <person name="Abt D.N."/>
            <person name="Adryan B."/>
            <person name="Aguade M."/>
            <person name="Akashi H."/>
            <person name="Anderson W.W."/>
            <person name="Aquadro C.F."/>
            <person name="Ardell D.H."/>
            <person name="Arguello R."/>
            <person name="Artieri C.G."/>
            <person name="Barbash D.A."/>
            <person name="Barker D."/>
            <person name="Barsanti P."/>
            <person name="Batterham P."/>
            <person name="Batzoglou S."/>
            <person name="Begun D."/>
            <person name="Bhutkar A."/>
            <person name="Blanco E."/>
            <person name="Bosak S.A."/>
            <person name="Bradley R.K."/>
            <person name="Brand A.D."/>
            <person name="Brent M.R."/>
            <person name="Brooks A.N."/>
            <person name="Brown R.H."/>
            <person name="Butlin R.K."/>
            <person name="Caggese C."/>
            <person name="Calvi B.R."/>
            <person name="Bernardo de Carvalho A."/>
            <person name="Caspi A."/>
            <person name="Castrezana S."/>
            <person name="Celniker S.E."/>
            <person name="Chang J.L."/>
            <person name="Chapple C."/>
            <person name="Chatterji S."/>
            <person name="Chinwalla A."/>
            <person name="Civetta A."/>
            <person name="Clifton S.W."/>
            <person name="Comeron J.M."/>
            <person name="Costello J.C."/>
            <person name="Coyne J.A."/>
            <person name="Daub J."/>
            <person name="David R.G."/>
            <person name="Delcher A.L."/>
            <person name="Delehaunty K."/>
            <person name="Do C.B."/>
            <person name="Ebling H."/>
            <person name="Edwards K."/>
            <person name="Eickbush T."/>
            <person name="Evans J.D."/>
            <person name="Filipski A."/>
            <person name="Findeiss S."/>
            <person name="Freyhult E."/>
            <person name="Fulton L."/>
            <person name="Fulton R."/>
            <person name="Garcia A.C."/>
            <person name="Gardiner A."/>
            <person name="Garfield D.A."/>
            <person name="Garvin B.E."/>
            <person name="Gibson G."/>
            <person name="Gilbert D."/>
            <person name="Gnerre S."/>
            <person name="Godfrey J."/>
            <person name="Good R."/>
            <person name="Gotea V."/>
            <person name="Gravely B."/>
            <person name="Greenberg A.J."/>
            <person name="Griffiths-Jones S."/>
            <person name="Gross S."/>
            <person name="Guigo R."/>
            <person name="Gustafson E.A."/>
            <person name="Haerty W."/>
            <person name="Hahn M.W."/>
            <person name="Halligan D.L."/>
            <person name="Halpern A.L."/>
            <person name="Halter G.M."/>
            <person name="Han M.V."/>
            <person name="Heger A."/>
            <person name="Hillier L."/>
            <person name="Hinrichs A.S."/>
            <person name="Holmes I."/>
            <person name="Hoskins R.A."/>
            <person name="Hubisz M.J."/>
            <person name="Hultmark D."/>
            <person name="Huntley M.A."/>
            <person name="Jaffe D.B."/>
            <person name="Jagadeeshan S."/>
            <person name="Jeck W.R."/>
            <person name="Johnson J."/>
            <person name="Jones C.D."/>
            <person name="Jordan W.C."/>
            <person name="Karpen G.H."/>
            <person name="Kataoka E."/>
            <person name="Keightley P.D."/>
            <person name="Kheradpour P."/>
            <person name="Kirkness E.F."/>
            <person name="Koerich L.B."/>
            <person name="Kristiansen K."/>
            <person name="Kudrna D."/>
            <person name="Kulathinal R.J."/>
            <person name="Kumar S."/>
            <person name="Kwok R."/>
            <person name="Lander E."/>
            <person name="Langley C.H."/>
            <person name="Lapoint R."/>
            <person name="Lazzaro B.P."/>
            <person name="Lee S.J."/>
            <person name="Levesque L."/>
            <person name="Li R."/>
            <person name="Lin C.F."/>
            <person name="Lin M.F."/>
            <person name="Lindblad-Toh K."/>
            <person name="Llopart A."/>
            <person name="Long M."/>
            <person name="Low L."/>
            <person name="Lozovsky E."/>
            <person name="Lu J."/>
            <person name="Luo M."/>
            <person name="Machado C.A."/>
            <person name="Makalowski W."/>
            <person name="Marzo M."/>
            <person name="Matsuda M."/>
            <person name="Matzkin L."/>
            <person name="McAllister B."/>
            <person name="McBride C.S."/>
            <person name="McKernan B."/>
            <person name="McKernan K."/>
            <person name="Mendez-Lago M."/>
            <person name="Minx P."/>
            <person name="Mollenhauer M.U."/>
            <person name="Montooth K."/>
            <person name="Mount S.M."/>
            <person name="Mu X."/>
            <person name="Myers E."/>
            <person name="Negre B."/>
            <person name="Newfeld S."/>
            <person name="Nielsen R."/>
            <person name="Noor M.A."/>
            <person name="O'Grady P."/>
            <person name="Pachter L."/>
            <person name="Papaceit M."/>
            <person name="Parisi M.J."/>
            <person name="Parisi M."/>
            <person name="Parts L."/>
            <person name="Pedersen J.S."/>
            <person name="Pesole G."/>
            <person name="Phillippy A.M."/>
            <person name="Ponting C.P."/>
            <person name="Pop M."/>
            <person name="Porcelli D."/>
            <person name="Powell J.R."/>
            <person name="Prohaska S."/>
            <person name="Pruitt K."/>
            <person name="Puig M."/>
            <person name="Quesneville H."/>
            <person name="Ram K.R."/>
            <person name="Rand D."/>
            <person name="Rasmussen M.D."/>
            <person name="Reed L.K."/>
            <person name="Reenan R."/>
            <person name="Reily A."/>
            <person name="Remington K.A."/>
            <person name="Rieger T.T."/>
            <person name="Ritchie M.G."/>
            <person name="Robin C."/>
            <person name="Rogers Y.H."/>
            <person name="Rohde C."/>
            <person name="Rozas J."/>
            <person name="Rubenfield M.J."/>
            <person name="Ruiz A."/>
            <person name="Russo S."/>
            <person name="Salzberg S.L."/>
            <person name="Sanchez-Gracia A."/>
            <person name="Saranga D.J."/>
            <person name="Sato H."/>
            <person name="Schaeffer S.W."/>
            <person name="Schatz M.C."/>
            <person name="Schlenke T."/>
            <person name="Schwartz R."/>
            <person name="Segarra C."/>
            <person name="Singh R.S."/>
            <person name="Sirot L."/>
            <person name="Sirota M."/>
            <person name="Sisneros N.B."/>
            <person name="Smith C.D."/>
            <person name="Smith T.F."/>
            <person name="Spieth J."/>
            <person name="Stage D.E."/>
            <person name="Stark A."/>
            <person name="Stephan W."/>
            <person name="Strausberg R.L."/>
            <person name="Strempel S."/>
            <person name="Sturgill D."/>
            <person name="Sutton G."/>
            <person name="Sutton G.G."/>
            <person name="Tao W."/>
            <person name="Teichmann S."/>
            <person name="Tobari Y.N."/>
            <person name="Tomimura Y."/>
            <person name="Tsolas J.M."/>
            <person name="Valente V.L."/>
            <person name="Venter E."/>
            <person name="Venter J.C."/>
            <person name="Vicario S."/>
            <person name="Vieira F.G."/>
            <person name="Vilella A.J."/>
            <person name="Villasante A."/>
            <person name="Walenz B."/>
            <person name="Wang J."/>
            <person name="Wasserman M."/>
            <person name="Watts T."/>
            <person name="Wilson D."/>
            <person name="Wilson R.K."/>
            <person name="Wing R.A."/>
            <person name="Wolfner M.F."/>
            <person name="Wong A."/>
            <person name="Wong G.K."/>
            <person name="Wu C.I."/>
            <person name="Wu G."/>
            <person name="Yamamoto D."/>
            <person name="Yang H.P."/>
            <person name="Yang S.P."/>
            <person name="Yorke J.A."/>
            <person name="Yoshida K."/>
            <person name="Zdobnov E."/>
            <person name="Zhang P."/>
            <person name="Zhang Y."/>
            <person name="Zimin A.V."/>
            <person name="Baldwin J."/>
            <person name="Abdouelleil A."/>
            <person name="Abdulkadir J."/>
            <person name="Abebe A."/>
            <person name="Abera B."/>
            <person name="Abreu J."/>
            <person name="Acer S.C."/>
            <person name="Aftuck L."/>
            <person name="Alexander A."/>
            <person name="An P."/>
            <person name="Anderson E."/>
            <person name="Anderson S."/>
            <person name="Arachi H."/>
            <person name="Azer M."/>
            <person name="Bachantsang P."/>
            <person name="Barry A."/>
            <person name="Bayul T."/>
            <person name="Berlin A."/>
            <person name="Bessette D."/>
            <person name="Bloom T."/>
            <person name="Blye J."/>
            <person name="Boguslavskiy L."/>
            <person name="Bonnet C."/>
            <person name="Boukhgalter B."/>
            <person name="Bourzgui I."/>
            <person name="Brown A."/>
            <person name="Cahill P."/>
            <person name="Channer S."/>
            <person name="Cheshatsang Y."/>
            <person name="Chuda L."/>
            <person name="Citroen M."/>
            <person name="Collymore A."/>
            <person name="Cooke P."/>
            <person name="Costello M."/>
            <person name="D'Aco K."/>
            <person name="Daza R."/>
            <person name="De Haan G."/>
            <person name="DeGray S."/>
            <person name="DeMaso C."/>
            <person name="Dhargay N."/>
            <person name="Dooley K."/>
            <person name="Dooley E."/>
            <person name="Doricent M."/>
            <person name="Dorje P."/>
            <person name="Dorjee K."/>
            <person name="Dupes A."/>
            <person name="Elong R."/>
            <person name="Falk J."/>
            <person name="Farina A."/>
            <person name="Faro S."/>
            <person name="Ferguson D."/>
            <person name="Fisher S."/>
            <person name="Foley C.D."/>
            <person name="Franke A."/>
            <person name="Friedrich D."/>
            <person name="Gadbois L."/>
            <person name="Gearin G."/>
            <person name="Gearin C.R."/>
            <person name="Giannoukos G."/>
            <person name="Goode T."/>
            <person name="Graham J."/>
            <person name="Grandbois E."/>
            <person name="Grewal S."/>
            <person name="Gyaltsen K."/>
            <person name="Hafez N."/>
            <person name="Hagos B."/>
            <person name="Hall J."/>
            <person name="Henson C."/>
            <person name="Hollinger A."/>
            <person name="Honan T."/>
            <person name="Huard M.D."/>
            <person name="Hughes L."/>
            <person name="Hurhula B."/>
            <person name="Husby M.E."/>
            <person name="Kamat A."/>
            <person name="Kanga B."/>
            <person name="Kashin S."/>
            <person name="Khazanovich D."/>
            <person name="Kisner P."/>
            <person name="Lance K."/>
            <person name="Lara M."/>
            <person name="Lee W."/>
            <person name="Lennon N."/>
            <person name="Letendre F."/>
            <person name="LeVine R."/>
            <person name="Lipovsky A."/>
            <person name="Liu X."/>
            <person name="Liu J."/>
            <person name="Liu S."/>
            <person name="Lokyitsang T."/>
            <person name="Lokyitsang Y."/>
            <person name="Lubonja R."/>
            <person name="Lui A."/>
            <person name="MacDonald P."/>
            <person name="Magnisalis V."/>
            <person name="Maru K."/>
            <person name="Matthews C."/>
            <person name="McCusker W."/>
            <person name="McDonough S."/>
            <person name="Mehta T."/>
            <person name="Meldrim J."/>
            <person name="Meneus L."/>
            <person name="Mihai O."/>
            <person name="Mihalev A."/>
            <person name="Mihova T."/>
            <person name="Mittelman R."/>
            <person name="Mlenga V."/>
            <person name="Montmayeur A."/>
            <person name="Mulrain L."/>
            <person name="Navidi A."/>
            <person name="Naylor J."/>
            <person name="Negash T."/>
            <person name="Nguyen T."/>
            <person name="Nguyen N."/>
            <person name="Nicol R."/>
            <person name="Norbu C."/>
            <person name="Norbu N."/>
            <person name="Novod N."/>
            <person name="O'Neill B."/>
            <person name="Osman S."/>
            <person name="Markiewicz E."/>
            <person name="Oyono O.L."/>
            <person name="Patti C."/>
            <person name="Phunkhang P."/>
            <person name="Pierre F."/>
            <person name="Priest M."/>
            <person name="Raghuraman S."/>
            <person name="Rege F."/>
            <person name="Reyes R."/>
            <person name="Rise C."/>
            <person name="Rogov P."/>
            <person name="Ross K."/>
            <person name="Ryan E."/>
            <person name="Settipalli S."/>
            <person name="Shea T."/>
            <person name="Sherpa N."/>
            <person name="Shi L."/>
            <person name="Shih D."/>
            <person name="Sparrow T."/>
            <person name="Spaulding J."/>
            <person name="Stalker J."/>
            <person name="Stange-Thomann N."/>
            <person name="Stavropoulos S."/>
            <person name="Stone C."/>
            <person name="Strader C."/>
            <person name="Tesfaye S."/>
            <person name="Thomson T."/>
            <person name="Thoulutsang Y."/>
            <person name="Thoulutsang D."/>
            <person name="Topham K."/>
            <person name="Topping I."/>
            <person name="Tsamla T."/>
            <person name="Vassiliev H."/>
            <person name="Vo A."/>
            <person name="Wangchuk T."/>
            <person name="Wangdi T."/>
            <person name="Weiand M."/>
            <person name="Wilkinson J."/>
            <person name="Wilson A."/>
            <person name="Yadav S."/>
            <person name="Young G."/>
            <person name="Yu Q."/>
            <person name="Zembek L."/>
            <person name="Zhong D."/>
            <person name="Zimmer A."/>
            <person name="Zwirko Z."/>
            <person name="Jaffe D.B."/>
            <person name="Alvarez P."/>
            <person name="Brockman W."/>
            <person name="Butler J."/>
            <person name="Chin C."/>
            <person name="Gnerre S."/>
            <person name="Grabherr M."/>
            <person name="Kleber M."/>
            <person name="Mauceli E."/>
            <person name="MacCallum I."/>
        </authorList>
    </citation>
    <scope>NUCLEOTIDE SEQUENCE [LARGE SCALE GENOMIC DNA]</scope>
    <source>
        <strain evidence="3">Tucson 15287-2541.00</strain>
    </source>
</reference>
<dbReference type="AlphaFoldDB" id="B4JMQ0"/>
<evidence type="ECO:0000313" key="2">
    <source>
        <dbReference type="EMBL" id="EDV91993.1"/>
    </source>
</evidence>
<evidence type="ECO:0000313" key="3">
    <source>
        <dbReference type="Proteomes" id="UP000001070"/>
    </source>
</evidence>
<dbReference type="Proteomes" id="UP000001070">
    <property type="component" value="Unassembled WGS sequence"/>
</dbReference>
<name>B4JMQ0_DROGR</name>
<proteinExistence type="predicted"/>
<dbReference type="HOGENOM" id="CLU_1338797_0_0_1"/>
<dbReference type="STRING" id="7222.B4JMQ0"/>
<dbReference type="SMR" id="B4JMQ0"/>
<protein>
    <submittedName>
        <fullName evidence="2">GH24665</fullName>
    </submittedName>
</protein>
<sequence length="205" mass="24697">MDMVSRMRVMKFFNVILARLWRRRCSEVCELNELVRKYESKINKTHDELIKRNKMICHEQRRCGHWETELRRVQAVSDLNMRRCVTIEKALNVACGQRLHLSKELQAKTLECNNASDLLNESRTEMFRELSKHRECAKALAEQQRLNRWLEIRNVELEDELMTLKDRFQSQHDDVSVAMHKSKLQLDDTYERLKDFEQQLTEFQL</sequence>
<organism evidence="3">
    <name type="scientific">Drosophila grimshawi</name>
    <name type="common">Hawaiian fruit fly</name>
    <name type="synonym">Idiomyia grimshawi</name>
    <dbReference type="NCBI Taxonomy" id="7222"/>
    <lineage>
        <taxon>Eukaryota</taxon>
        <taxon>Metazoa</taxon>
        <taxon>Ecdysozoa</taxon>
        <taxon>Arthropoda</taxon>
        <taxon>Hexapoda</taxon>
        <taxon>Insecta</taxon>
        <taxon>Pterygota</taxon>
        <taxon>Neoptera</taxon>
        <taxon>Endopterygota</taxon>
        <taxon>Diptera</taxon>
        <taxon>Brachycera</taxon>
        <taxon>Muscomorpha</taxon>
        <taxon>Ephydroidea</taxon>
        <taxon>Drosophilidae</taxon>
        <taxon>Drosophila</taxon>
        <taxon>Hawaiian Drosophila</taxon>
    </lineage>
</organism>
<evidence type="ECO:0000256" key="1">
    <source>
        <dbReference type="SAM" id="Coils"/>
    </source>
</evidence>
<accession>B4JMQ0</accession>